<evidence type="ECO:0000313" key="2">
    <source>
        <dbReference type="EMBL" id="SLN11750.1"/>
    </source>
</evidence>
<proteinExistence type="predicted"/>
<keyword evidence="3" id="KW-1185">Reference proteome</keyword>
<dbReference type="Pfam" id="PF08885">
    <property type="entry name" value="GSCFA"/>
    <property type="match status" value="1"/>
</dbReference>
<dbReference type="Proteomes" id="UP000193623">
    <property type="component" value="Unassembled WGS sequence"/>
</dbReference>
<dbReference type="EMBL" id="FWFT01000001">
    <property type="protein sequence ID" value="SLN11750.1"/>
    <property type="molecule type" value="Genomic_DNA"/>
</dbReference>
<protein>
    <submittedName>
        <fullName evidence="2">GSCFA family protein</fullName>
    </submittedName>
</protein>
<organism evidence="2 3">
    <name type="scientific">Pseudooctadecabacter jejudonensis</name>
    <dbReference type="NCBI Taxonomy" id="1391910"/>
    <lineage>
        <taxon>Bacteria</taxon>
        <taxon>Pseudomonadati</taxon>
        <taxon>Pseudomonadota</taxon>
        <taxon>Alphaproteobacteria</taxon>
        <taxon>Rhodobacterales</taxon>
        <taxon>Paracoccaceae</taxon>
        <taxon>Pseudooctadecabacter</taxon>
    </lineage>
</organism>
<evidence type="ECO:0000259" key="1">
    <source>
        <dbReference type="Pfam" id="PF08885"/>
    </source>
</evidence>
<sequence>MTNPWDALEPKAFWKLSMAGTEEAVLPWPAQIFPFSRRDRIATAGSCFAQNVAKYLRAAPDVTLMETETLEYSDPVYSGRYGNIYSPRQMTELLEECLKGTPDASAPILRRSDDRYVDVFRPFMAPDGFETAEAVLAARAEHLTAIRPIFTEASIFVFTLGLTEVWCADQGGTTGRAYPVCPGVYSDDSDRPYIFCNLSFAETLADTTRFLDRLADVNPGVRVILTVSPVPLTATASGDHVLTATMLSKSILRAVAGELAATRNDVVYFPSYEMVANPFGTASGYEENRRSVRPDIVAAIMEVFRGAFIEGRTAPDAPTPVIEAGAIPDDVICDDVEIEKSMGF</sequence>
<feature type="domain" description="GSCFA" evidence="1">
    <location>
        <begin position="40"/>
        <end position="304"/>
    </location>
</feature>
<dbReference type="InterPro" id="IPR014982">
    <property type="entry name" value="GSCFA"/>
</dbReference>
<accession>A0A1Y5R8T5</accession>
<name>A0A1Y5R8T5_9RHOB</name>
<gene>
    <name evidence="2" type="ORF">PSJ8397_00105</name>
</gene>
<evidence type="ECO:0000313" key="3">
    <source>
        <dbReference type="Proteomes" id="UP000193623"/>
    </source>
</evidence>
<dbReference type="RefSeq" id="WP_085862613.1">
    <property type="nucleotide sequence ID" value="NZ_FWFT01000001.1"/>
</dbReference>
<reference evidence="2 3" key="1">
    <citation type="submission" date="2017-03" db="EMBL/GenBank/DDBJ databases">
        <authorList>
            <person name="Afonso C.L."/>
            <person name="Miller P.J."/>
            <person name="Scott M.A."/>
            <person name="Spackman E."/>
            <person name="Goraichik I."/>
            <person name="Dimitrov K.M."/>
            <person name="Suarez D.L."/>
            <person name="Swayne D.E."/>
        </authorList>
    </citation>
    <scope>NUCLEOTIDE SEQUENCE [LARGE SCALE GENOMIC DNA]</scope>
    <source>
        <strain evidence="2 3">CECT 8397</strain>
    </source>
</reference>
<dbReference type="AlphaFoldDB" id="A0A1Y5R8T5"/>